<dbReference type="Pfam" id="PF13715">
    <property type="entry name" value="CarbopepD_reg_2"/>
    <property type="match status" value="1"/>
</dbReference>
<protein>
    <recommendedName>
        <fullName evidence="3">CarboxypepD_reg-like domain-containing protein</fullName>
    </recommendedName>
</protein>
<gene>
    <name evidence="1" type="ORF">DCC35_18305</name>
</gene>
<reference evidence="1 2" key="1">
    <citation type="submission" date="2018-04" db="EMBL/GenBank/DDBJ databases">
        <title>Complete genome uncultured novel isolate.</title>
        <authorList>
            <person name="Merlino G."/>
        </authorList>
    </citation>
    <scope>NUCLEOTIDE SEQUENCE [LARGE SCALE GENOMIC DNA]</scope>
    <source>
        <strain evidence="2">R1DC9</strain>
    </source>
</reference>
<proteinExistence type="predicted"/>
<evidence type="ECO:0008006" key="3">
    <source>
        <dbReference type="Google" id="ProtNLM"/>
    </source>
</evidence>
<dbReference type="InterPro" id="IPR008969">
    <property type="entry name" value="CarboxyPept-like_regulatory"/>
</dbReference>
<organism evidence="1 2">
    <name type="scientific">Mangrovivirga cuniculi</name>
    <dbReference type="NCBI Taxonomy" id="2715131"/>
    <lineage>
        <taxon>Bacteria</taxon>
        <taxon>Pseudomonadati</taxon>
        <taxon>Bacteroidota</taxon>
        <taxon>Cytophagia</taxon>
        <taxon>Cytophagales</taxon>
        <taxon>Mangrovivirgaceae</taxon>
        <taxon>Mangrovivirga</taxon>
    </lineage>
</organism>
<dbReference type="OrthoDB" id="1489599at2"/>
<dbReference type="EMBL" id="CP028923">
    <property type="protein sequence ID" value="QCK16543.1"/>
    <property type="molecule type" value="Genomic_DNA"/>
</dbReference>
<dbReference type="AlphaFoldDB" id="A0A4D7JP45"/>
<evidence type="ECO:0000313" key="1">
    <source>
        <dbReference type="EMBL" id="QCK16543.1"/>
    </source>
</evidence>
<dbReference type="RefSeq" id="WP_137092133.1">
    <property type="nucleotide sequence ID" value="NZ_CP028923.1"/>
</dbReference>
<evidence type="ECO:0000313" key="2">
    <source>
        <dbReference type="Proteomes" id="UP000298616"/>
    </source>
</evidence>
<name>A0A4D7JP45_9BACT</name>
<dbReference type="SUPFAM" id="SSF49464">
    <property type="entry name" value="Carboxypeptidase regulatory domain-like"/>
    <property type="match status" value="1"/>
</dbReference>
<dbReference type="Proteomes" id="UP000298616">
    <property type="component" value="Chromosome"/>
</dbReference>
<sequence>MKYPLILFFLIIHFPVVSQTQLQWKGRILAKKDSTPVFNAHIYIKNSNISTSTNEQGYFQLNYSETNSNSPILISCIGYKPVIIQKTKNTRTIYLEENTYTLMEIVVRAIDPKKILKTAQENFTRNYYKGDITKNIYYYENIVSNDEPLRRLEIMTKVGSKGFQNHHKKPDFYVYQKRPVFNNDQSFYGANGIDVLYSLAWTQTYLDKSVFKKFRFSLKRKSNFLGFEAYHLLLESKQRPDHKTSIYITVKDNAIIAINESFQNDIKKEAEPEHFYFLESIQYVDFIKSKSGKWHVNSIDDYRVSIRNQLVNKTRRYIKVLSTKEAKIETDLPKVKRETDLYDYDVTYDEGFWKDFNAPPLIKVESMEGVN</sequence>
<accession>A0A4D7JP45</accession>
<keyword evidence="2" id="KW-1185">Reference proteome</keyword>
<dbReference type="KEGG" id="fpf:DCC35_18305"/>